<keyword evidence="3" id="KW-0238">DNA-binding</keyword>
<dbReference type="EMBL" id="VTHL01000003">
    <property type="protein sequence ID" value="TYZ12713.1"/>
    <property type="molecule type" value="Genomic_DNA"/>
</dbReference>
<organism evidence="6 7">
    <name type="scientific">Hymenobacter lutimineralis</name>
    <dbReference type="NCBI Taxonomy" id="2606448"/>
    <lineage>
        <taxon>Bacteria</taxon>
        <taxon>Pseudomonadati</taxon>
        <taxon>Bacteroidota</taxon>
        <taxon>Cytophagia</taxon>
        <taxon>Cytophagales</taxon>
        <taxon>Hymenobacteraceae</taxon>
        <taxon>Hymenobacter</taxon>
    </lineage>
</organism>
<keyword evidence="2" id="KW-0680">Restriction system</keyword>
<dbReference type="SUPFAM" id="SSF116734">
    <property type="entry name" value="DNA methylase specificity domain"/>
    <property type="match status" value="2"/>
</dbReference>
<keyword evidence="6" id="KW-0378">Hydrolase</keyword>
<name>A0A5D6VA23_9BACT</name>
<protein>
    <submittedName>
        <fullName evidence="6">Restriction endonuclease subunit S</fullName>
    </submittedName>
</protein>
<dbReference type="GO" id="GO:0009307">
    <property type="term" value="P:DNA restriction-modification system"/>
    <property type="evidence" value="ECO:0007669"/>
    <property type="project" value="UniProtKB-KW"/>
</dbReference>
<dbReference type="GO" id="GO:0004519">
    <property type="term" value="F:endonuclease activity"/>
    <property type="evidence" value="ECO:0007669"/>
    <property type="project" value="UniProtKB-KW"/>
</dbReference>
<dbReference type="GO" id="GO:0003677">
    <property type="term" value="F:DNA binding"/>
    <property type="evidence" value="ECO:0007669"/>
    <property type="project" value="UniProtKB-KW"/>
</dbReference>
<evidence type="ECO:0000256" key="3">
    <source>
        <dbReference type="ARBA" id="ARBA00023125"/>
    </source>
</evidence>
<gene>
    <name evidence="6" type="ORF">FY528_05330</name>
</gene>
<keyword evidence="6" id="KW-0540">Nuclease</keyword>
<dbReference type="Pfam" id="PF01420">
    <property type="entry name" value="Methylase_S"/>
    <property type="match status" value="1"/>
</dbReference>
<dbReference type="Gene3D" id="3.90.220.20">
    <property type="entry name" value="DNA methylase specificity domains"/>
    <property type="match status" value="2"/>
</dbReference>
<proteinExistence type="inferred from homology"/>
<evidence type="ECO:0000259" key="5">
    <source>
        <dbReference type="Pfam" id="PF01420"/>
    </source>
</evidence>
<evidence type="ECO:0000256" key="4">
    <source>
        <dbReference type="SAM" id="Coils"/>
    </source>
</evidence>
<comment type="caution">
    <text evidence="6">The sequence shown here is derived from an EMBL/GenBank/DDBJ whole genome shotgun (WGS) entry which is preliminary data.</text>
</comment>
<feature type="domain" description="Type I restriction modification DNA specificity" evidence="5">
    <location>
        <begin position="2"/>
        <end position="167"/>
    </location>
</feature>
<dbReference type="InterPro" id="IPR044946">
    <property type="entry name" value="Restrct_endonuc_typeI_TRD_sf"/>
</dbReference>
<reference evidence="6 7" key="1">
    <citation type="submission" date="2019-08" db="EMBL/GenBank/DDBJ databases">
        <authorList>
            <person name="Seo M.-J."/>
        </authorList>
    </citation>
    <scope>NUCLEOTIDE SEQUENCE [LARGE SCALE GENOMIC DNA]</scope>
    <source>
        <strain evidence="6 7">KIGAM108</strain>
    </source>
</reference>
<dbReference type="RefSeq" id="WP_149069948.1">
    <property type="nucleotide sequence ID" value="NZ_VTHL01000003.1"/>
</dbReference>
<dbReference type="InterPro" id="IPR000055">
    <property type="entry name" value="Restrct_endonuc_typeI_TRD"/>
</dbReference>
<keyword evidence="4" id="KW-0175">Coiled coil</keyword>
<evidence type="ECO:0000256" key="2">
    <source>
        <dbReference type="ARBA" id="ARBA00022747"/>
    </source>
</evidence>
<dbReference type="InterPro" id="IPR051212">
    <property type="entry name" value="Type-I_RE_S_subunit"/>
</dbReference>
<sequence>MKWPQVELGEVLQPVKDSATIIPQRLYRQITVRLFGKGVIERGKIVGSDIGSKQYTASEGQFIISKIDARNGAFGLVPQELDGAVVTGDFLLFKCAQPLEPKFLAYLSTTPFFVDECVKSSVGSTNRVRLNPTKFMGIKIPLPPLSEQQRLTAKLEQVQTTVAEIKRLRTEQQNELRLLLRRQFREAIADAPRLPLGQVAPIVRRPVEVDTTAIYPELGVRSFGRGTFHKPPTIGADVTWQKPYWLRADDLLFSNIKAWEGAVAVVAAEDDGRIASHRYITCVADPSVALSRFLLYYLLTPEGIEKINDASPGTADRNRTLGTAALNKIEVPVPSLATQQAFLDLQTRIDMLTTAQNTAQEELGLLLPAALDKAFKGEL</sequence>
<dbReference type="Proteomes" id="UP000322791">
    <property type="component" value="Unassembled WGS sequence"/>
</dbReference>
<evidence type="ECO:0000256" key="1">
    <source>
        <dbReference type="ARBA" id="ARBA00010923"/>
    </source>
</evidence>
<accession>A0A5D6VA23</accession>
<dbReference type="PANTHER" id="PTHR43140">
    <property type="entry name" value="TYPE-1 RESTRICTION ENZYME ECOKI SPECIFICITY PROTEIN"/>
    <property type="match status" value="1"/>
</dbReference>
<dbReference type="AlphaFoldDB" id="A0A5D6VA23"/>
<evidence type="ECO:0000313" key="6">
    <source>
        <dbReference type="EMBL" id="TYZ12713.1"/>
    </source>
</evidence>
<comment type="similarity">
    <text evidence="1">Belongs to the type-I restriction system S methylase family.</text>
</comment>
<evidence type="ECO:0000313" key="7">
    <source>
        <dbReference type="Proteomes" id="UP000322791"/>
    </source>
</evidence>
<dbReference type="PANTHER" id="PTHR43140:SF1">
    <property type="entry name" value="TYPE I RESTRICTION ENZYME ECOKI SPECIFICITY SUBUNIT"/>
    <property type="match status" value="1"/>
</dbReference>
<keyword evidence="6" id="KW-0255">Endonuclease</keyword>
<keyword evidence="7" id="KW-1185">Reference proteome</keyword>
<feature type="coiled-coil region" evidence="4">
    <location>
        <begin position="148"/>
        <end position="182"/>
    </location>
</feature>